<dbReference type="InterPro" id="IPR014729">
    <property type="entry name" value="Rossmann-like_a/b/a_fold"/>
</dbReference>
<evidence type="ECO:0000256" key="1">
    <source>
        <dbReference type="ARBA" id="ARBA00008791"/>
    </source>
</evidence>
<evidence type="ECO:0000259" key="2">
    <source>
        <dbReference type="Pfam" id="PF00582"/>
    </source>
</evidence>
<accession>A0A1H1HHF0</accession>
<dbReference type="PANTHER" id="PTHR46553">
    <property type="entry name" value="ADENINE NUCLEOTIDE ALPHA HYDROLASES-LIKE SUPERFAMILY PROTEIN"/>
    <property type="match status" value="1"/>
</dbReference>
<proteinExistence type="inferred from homology"/>
<dbReference type="PRINTS" id="PR01438">
    <property type="entry name" value="UNVRSLSTRESS"/>
</dbReference>
<dbReference type="EMBL" id="FNKK01000002">
    <property type="protein sequence ID" value="SDR24536.1"/>
    <property type="molecule type" value="Genomic_DNA"/>
</dbReference>
<evidence type="ECO:0000313" key="4">
    <source>
        <dbReference type="Proteomes" id="UP000217103"/>
    </source>
</evidence>
<dbReference type="Pfam" id="PF00582">
    <property type="entry name" value="Usp"/>
    <property type="match status" value="2"/>
</dbReference>
<feature type="domain" description="UspA" evidence="2">
    <location>
        <begin position="156"/>
        <end position="289"/>
    </location>
</feature>
<organism evidence="3 4">
    <name type="scientific">Thermostaphylospora chromogena</name>
    <dbReference type="NCBI Taxonomy" id="35622"/>
    <lineage>
        <taxon>Bacteria</taxon>
        <taxon>Bacillati</taxon>
        <taxon>Actinomycetota</taxon>
        <taxon>Actinomycetes</taxon>
        <taxon>Streptosporangiales</taxon>
        <taxon>Thermomonosporaceae</taxon>
        <taxon>Thermostaphylospora</taxon>
    </lineage>
</organism>
<dbReference type="Proteomes" id="UP000217103">
    <property type="component" value="Unassembled WGS sequence"/>
</dbReference>
<dbReference type="PANTHER" id="PTHR46553:SF3">
    <property type="entry name" value="ADENINE NUCLEOTIDE ALPHA HYDROLASES-LIKE SUPERFAMILY PROTEIN"/>
    <property type="match status" value="1"/>
</dbReference>
<keyword evidence="4" id="KW-1185">Reference proteome</keyword>
<evidence type="ECO:0000313" key="3">
    <source>
        <dbReference type="EMBL" id="SDR24536.1"/>
    </source>
</evidence>
<dbReference type="InterPro" id="IPR006016">
    <property type="entry name" value="UspA"/>
</dbReference>
<comment type="similarity">
    <text evidence="1">Belongs to the universal stress protein A family.</text>
</comment>
<name>A0A1H1HHF0_9ACTN</name>
<dbReference type="AlphaFoldDB" id="A0A1H1HHF0"/>
<gene>
    <name evidence="3" type="ORF">SAMN04489764_4413</name>
</gene>
<protein>
    <submittedName>
        <fullName evidence="3">Nucleotide-binding universal stress protein, UspA family</fullName>
    </submittedName>
</protein>
<reference evidence="3 4" key="1">
    <citation type="submission" date="2016-10" db="EMBL/GenBank/DDBJ databases">
        <authorList>
            <person name="de Groot N.N."/>
        </authorList>
    </citation>
    <scope>NUCLEOTIDE SEQUENCE [LARGE SCALE GENOMIC DNA]</scope>
    <source>
        <strain evidence="3 4">DSM 43794</strain>
    </source>
</reference>
<feature type="domain" description="UspA" evidence="2">
    <location>
        <begin position="12"/>
        <end position="146"/>
    </location>
</feature>
<dbReference type="InterPro" id="IPR006015">
    <property type="entry name" value="Universal_stress_UspA"/>
</dbReference>
<dbReference type="STRING" id="35622.SAMN04489764_4413"/>
<sequence length="291" mass="31211">MGKPGGRRPIMIVVGADGSESSFAAVAWAADDAMRTKVPLRIVYAVERGPYDIARFPTGVWTDLKKRTSHQVLQDAEAVARERQPDIEVTTEAIEGDPVVILREQAHNADELVVGSRGLGGFAGAVLGSVSMKVAGHAHGTVVVVRPGEKTVHGEIVVGLDESDNCEPALGYAFRQAALRGCELRALYAWEVPARIYAPEIAYEMEEMRKAQVQAAYARLAPWRERYPQVPVIEDVRSVHPVKALVDASGDADLVVVGSHGRGAIRALVLGSVSRGVLHGARCTVAVVRSP</sequence>
<dbReference type="SUPFAM" id="SSF52402">
    <property type="entry name" value="Adenine nucleotide alpha hydrolases-like"/>
    <property type="match status" value="2"/>
</dbReference>
<dbReference type="Gene3D" id="3.40.50.620">
    <property type="entry name" value="HUPs"/>
    <property type="match status" value="2"/>
</dbReference>